<dbReference type="InterPro" id="IPR039425">
    <property type="entry name" value="RNA_pol_sigma-70-like"/>
</dbReference>
<name>A0AAP2DJC5_9BACT</name>
<keyword evidence="5" id="KW-0804">Transcription</keyword>
<dbReference type="InterPro" id="IPR013249">
    <property type="entry name" value="RNA_pol_sigma70_r4_t2"/>
</dbReference>
<feature type="domain" description="RNA polymerase sigma-70 region 2" evidence="6">
    <location>
        <begin position="15"/>
        <end position="79"/>
    </location>
</feature>
<dbReference type="PANTHER" id="PTHR43133:SF8">
    <property type="entry name" value="RNA POLYMERASE SIGMA FACTOR HI_1459-RELATED"/>
    <property type="match status" value="1"/>
</dbReference>
<dbReference type="GO" id="GO:0003677">
    <property type="term" value="F:DNA binding"/>
    <property type="evidence" value="ECO:0007669"/>
    <property type="project" value="UniProtKB-KW"/>
</dbReference>
<gene>
    <name evidence="8" type="ORF">KK083_04155</name>
</gene>
<dbReference type="EMBL" id="JAHESF010000003">
    <property type="protein sequence ID" value="MBT1696057.1"/>
    <property type="molecule type" value="Genomic_DNA"/>
</dbReference>
<dbReference type="RefSeq" id="WP_254160992.1">
    <property type="nucleotide sequence ID" value="NZ_JAHESF010000003.1"/>
</dbReference>
<dbReference type="SUPFAM" id="SSF88946">
    <property type="entry name" value="Sigma2 domain of RNA polymerase sigma factors"/>
    <property type="match status" value="1"/>
</dbReference>
<dbReference type="GO" id="GO:0006352">
    <property type="term" value="P:DNA-templated transcription initiation"/>
    <property type="evidence" value="ECO:0007669"/>
    <property type="project" value="InterPro"/>
</dbReference>
<comment type="similarity">
    <text evidence="1">Belongs to the sigma-70 factor family. ECF subfamily.</text>
</comment>
<evidence type="ECO:0000313" key="9">
    <source>
        <dbReference type="Proteomes" id="UP001319200"/>
    </source>
</evidence>
<evidence type="ECO:0000256" key="2">
    <source>
        <dbReference type="ARBA" id="ARBA00023015"/>
    </source>
</evidence>
<dbReference type="SUPFAM" id="SSF88659">
    <property type="entry name" value="Sigma3 and sigma4 domains of RNA polymerase sigma factors"/>
    <property type="match status" value="1"/>
</dbReference>
<evidence type="ECO:0000259" key="7">
    <source>
        <dbReference type="Pfam" id="PF08281"/>
    </source>
</evidence>
<feature type="domain" description="RNA polymerase sigma factor 70 region 4 type 2" evidence="7">
    <location>
        <begin position="108"/>
        <end position="158"/>
    </location>
</feature>
<dbReference type="InterPro" id="IPR007627">
    <property type="entry name" value="RNA_pol_sigma70_r2"/>
</dbReference>
<dbReference type="Gene3D" id="1.10.10.10">
    <property type="entry name" value="Winged helix-like DNA-binding domain superfamily/Winged helix DNA-binding domain"/>
    <property type="match status" value="1"/>
</dbReference>
<dbReference type="PANTHER" id="PTHR43133">
    <property type="entry name" value="RNA POLYMERASE ECF-TYPE SIGMA FACTO"/>
    <property type="match status" value="1"/>
</dbReference>
<dbReference type="Pfam" id="PF04542">
    <property type="entry name" value="Sigma70_r2"/>
    <property type="match status" value="1"/>
</dbReference>
<evidence type="ECO:0000259" key="6">
    <source>
        <dbReference type="Pfam" id="PF04542"/>
    </source>
</evidence>
<protein>
    <submittedName>
        <fullName evidence="8">RNA polymerase sigma factor</fullName>
    </submittedName>
</protein>
<evidence type="ECO:0000313" key="8">
    <source>
        <dbReference type="EMBL" id="MBT1696057.1"/>
    </source>
</evidence>
<dbReference type="Proteomes" id="UP001319200">
    <property type="component" value="Unassembled WGS sequence"/>
</dbReference>
<keyword evidence="3" id="KW-0731">Sigma factor</keyword>
<dbReference type="Pfam" id="PF08281">
    <property type="entry name" value="Sigma70_r4_2"/>
    <property type="match status" value="1"/>
</dbReference>
<comment type="caution">
    <text evidence="8">The sequence shown here is derived from an EMBL/GenBank/DDBJ whole genome shotgun (WGS) entry which is preliminary data.</text>
</comment>
<keyword evidence="4" id="KW-0238">DNA-binding</keyword>
<proteinExistence type="inferred from homology"/>
<evidence type="ECO:0000256" key="1">
    <source>
        <dbReference type="ARBA" id="ARBA00010641"/>
    </source>
</evidence>
<keyword evidence="9" id="KW-1185">Reference proteome</keyword>
<organism evidence="8 9">
    <name type="scientific">Chryseosolibacter histidini</name>
    <dbReference type="NCBI Taxonomy" id="2782349"/>
    <lineage>
        <taxon>Bacteria</taxon>
        <taxon>Pseudomonadati</taxon>
        <taxon>Bacteroidota</taxon>
        <taxon>Cytophagia</taxon>
        <taxon>Cytophagales</taxon>
        <taxon>Chryseotaleaceae</taxon>
        <taxon>Chryseosolibacter</taxon>
    </lineage>
</organism>
<dbReference type="GO" id="GO:0016987">
    <property type="term" value="F:sigma factor activity"/>
    <property type="evidence" value="ECO:0007669"/>
    <property type="project" value="UniProtKB-KW"/>
</dbReference>
<evidence type="ECO:0000256" key="3">
    <source>
        <dbReference type="ARBA" id="ARBA00023082"/>
    </source>
</evidence>
<evidence type="ECO:0000256" key="5">
    <source>
        <dbReference type="ARBA" id="ARBA00023163"/>
    </source>
</evidence>
<dbReference type="InterPro" id="IPR014284">
    <property type="entry name" value="RNA_pol_sigma-70_dom"/>
</dbReference>
<accession>A0AAP2DJC5</accession>
<evidence type="ECO:0000256" key="4">
    <source>
        <dbReference type="ARBA" id="ARBA00023125"/>
    </source>
</evidence>
<dbReference type="AlphaFoldDB" id="A0AAP2DJC5"/>
<reference evidence="8 9" key="1">
    <citation type="submission" date="2021-05" db="EMBL/GenBank/DDBJ databases">
        <title>A Polyphasic approach of four new species of the genus Ohtaekwangia: Ohtaekwangia histidinii sp. nov., Ohtaekwangia cretensis sp. nov., Ohtaekwangia indiensis sp. nov., Ohtaekwangia reichenbachii sp. nov. from diverse environment.</title>
        <authorList>
            <person name="Octaviana S."/>
        </authorList>
    </citation>
    <scope>NUCLEOTIDE SEQUENCE [LARGE SCALE GENOMIC DNA]</scope>
    <source>
        <strain evidence="8 9">PWU4</strain>
    </source>
</reference>
<sequence>MTEQKRRERFMVLYEPVHLPFQRFCRARTRSAEEAKDLISETVLKAYEKLGNLRDEKAFLSFLFGIASNILKRQYRRAKFKGAFDWLKAESIKDPNVNPERDMDVTFLYEAIQKLPPVYQESVVLHFISGFSLQEVADIQRSSLAATKVRVMRGKLRLAKMLVANHDHALKMIMS</sequence>
<dbReference type="InterPro" id="IPR013324">
    <property type="entry name" value="RNA_pol_sigma_r3/r4-like"/>
</dbReference>
<dbReference type="NCBIfam" id="TIGR02937">
    <property type="entry name" value="sigma70-ECF"/>
    <property type="match status" value="1"/>
</dbReference>
<dbReference type="InterPro" id="IPR013325">
    <property type="entry name" value="RNA_pol_sigma_r2"/>
</dbReference>
<dbReference type="Gene3D" id="1.10.1740.10">
    <property type="match status" value="1"/>
</dbReference>
<keyword evidence="2" id="KW-0805">Transcription regulation</keyword>
<dbReference type="InterPro" id="IPR036388">
    <property type="entry name" value="WH-like_DNA-bd_sf"/>
</dbReference>